<proteinExistence type="inferred from homology"/>
<evidence type="ECO:0000256" key="3">
    <source>
        <dbReference type="ARBA" id="ARBA00038336"/>
    </source>
</evidence>
<dbReference type="GeneID" id="103583427"/>
<name>A0ABM0Q3M2_GALVR</name>
<dbReference type="Proteomes" id="UP000694923">
    <property type="component" value="Unplaced"/>
</dbReference>
<evidence type="ECO:0000313" key="4">
    <source>
        <dbReference type="Proteomes" id="UP000694923"/>
    </source>
</evidence>
<reference evidence="5" key="1">
    <citation type="submission" date="2025-08" db="UniProtKB">
        <authorList>
            <consortium name="RefSeq"/>
        </authorList>
    </citation>
    <scope>IDENTIFICATION</scope>
</reference>
<dbReference type="PANTHER" id="PTHR10271">
    <property type="entry name" value="INTERFERON-INDUCED PROTEIN WITH TETRATRICOPEPTIDE REPEATS"/>
    <property type="match status" value="1"/>
</dbReference>
<keyword evidence="4" id="KW-1185">Reference proteome</keyword>
<evidence type="ECO:0000256" key="1">
    <source>
        <dbReference type="ARBA" id="ARBA00022737"/>
    </source>
</evidence>
<protein>
    <submittedName>
        <fullName evidence="5">Interferon-induced protein with tetratricopeptide repeats 3-like</fullName>
    </submittedName>
</protein>
<dbReference type="RefSeq" id="XP_008562963.1">
    <property type="nucleotide sequence ID" value="XM_008564741.1"/>
</dbReference>
<feature type="non-terminal residue" evidence="5">
    <location>
        <position position="1"/>
    </location>
</feature>
<feature type="non-terminal residue" evidence="5">
    <location>
        <position position="205"/>
    </location>
</feature>
<dbReference type="PANTHER" id="PTHR10271:SF3">
    <property type="entry name" value="INTERFERON-INDUCED PROTEIN WITH TETRATRICOPEPTIDE REPEATS 3"/>
    <property type="match status" value="1"/>
</dbReference>
<sequence length="205" mass="23782">TDVLRSAAKFYKKKGDLDKDIELLKKALKFVPYNSFLYHQIRWFYEAKIKQIHNREESEAIANREKYAMEHLNEVIVEGRVPRNAHSDLTEHLEAQARCPTALSKELPDPERQRLQQHSCNLQEYHGKSEDTAAQHHLVDLSVSKPPTEKEEMKCQLQNLNENLPQNASNSWYLQGLNHELNGNLQQAAACYERELGHLLRNTPS</sequence>
<gene>
    <name evidence="5" type="primary">LOC103583427</name>
</gene>
<organism evidence="4 5">
    <name type="scientific">Galeopterus variegatus</name>
    <name type="common">Malayan flying lemur</name>
    <name type="synonym">Cynocephalus variegatus</name>
    <dbReference type="NCBI Taxonomy" id="482537"/>
    <lineage>
        <taxon>Eukaryota</taxon>
        <taxon>Metazoa</taxon>
        <taxon>Chordata</taxon>
        <taxon>Craniata</taxon>
        <taxon>Vertebrata</taxon>
        <taxon>Euteleostomi</taxon>
        <taxon>Mammalia</taxon>
        <taxon>Eutheria</taxon>
        <taxon>Euarchontoglires</taxon>
        <taxon>Dermoptera</taxon>
        <taxon>Cynocephalidae</taxon>
        <taxon>Galeopterus</taxon>
    </lineage>
</organism>
<evidence type="ECO:0000313" key="5">
    <source>
        <dbReference type="RefSeq" id="XP_008562963.1"/>
    </source>
</evidence>
<keyword evidence="1" id="KW-0677">Repeat</keyword>
<dbReference type="InterPro" id="IPR011990">
    <property type="entry name" value="TPR-like_helical_dom_sf"/>
</dbReference>
<keyword evidence="2" id="KW-0802">TPR repeat</keyword>
<dbReference type="Gene3D" id="1.25.40.10">
    <property type="entry name" value="Tetratricopeptide repeat domain"/>
    <property type="match status" value="1"/>
</dbReference>
<evidence type="ECO:0000256" key="2">
    <source>
        <dbReference type="ARBA" id="ARBA00022803"/>
    </source>
</evidence>
<accession>A0ABM0Q3M2</accession>
<comment type="similarity">
    <text evidence="3">Belongs to the IFIT family.</text>
</comment>